<name>Q1QLT4_NITHX</name>
<dbReference type="KEGG" id="nha:Nham_2015"/>
<keyword evidence="3" id="KW-1185">Reference proteome</keyword>
<accession>Q1QLT4</accession>
<dbReference type="HOGENOM" id="CLU_1863061_0_0_5"/>
<reference evidence="2 3" key="1">
    <citation type="submission" date="2006-03" db="EMBL/GenBank/DDBJ databases">
        <title>Complete sequence of chromosome of Nitrobacter hamburgensis X14.</title>
        <authorList>
            <consortium name="US DOE Joint Genome Institute"/>
            <person name="Copeland A."/>
            <person name="Lucas S."/>
            <person name="Lapidus A."/>
            <person name="Barry K."/>
            <person name="Detter J.C."/>
            <person name="Glavina del Rio T."/>
            <person name="Hammon N."/>
            <person name="Israni S."/>
            <person name="Dalin E."/>
            <person name="Tice H."/>
            <person name="Pitluck S."/>
            <person name="Chain P."/>
            <person name="Malfatti S."/>
            <person name="Shin M."/>
            <person name="Vergez L."/>
            <person name="Schmutz J."/>
            <person name="Larimer F."/>
            <person name="Land M."/>
            <person name="Hauser L."/>
            <person name="Kyrpides N."/>
            <person name="Ivanova N."/>
            <person name="Ward B."/>
            <person name="Arp D."/>
            <person name="Klotz M."/>
            <person name="Stein L."/>
            <person name="O'Mullan G."/>
            <person name="Starkenburg S."/>
            <person name="Sayavedra L."/>
            <person name="Poret-Peterson A.T."/>
            <person name="Gentry M.E."/>
            <person name="Bruce D."/>
            <person name="Richardson P."/>
        </authorList>
    </citation>
    <scope>NUCLEOTIDE SEQUENCE [LARGE SCALE GENOMIC DNA]</scope>
    <source>
        <strain evidence="3">DSM 10229 / NCIMB 13809 / X14</strain>
    </source>
</reference>
<protein>
    <submittedName>
        <fullName evidence="2">Uncharacterized protein</fullName>
    </submittedName>
</protein>
<dbReference type="Proteomes" id="UP000001953">
    <property type="component" value="Chromosome"/>
</dbReference>
<feature type="region of interest" description="Disordered" evidence="1">
    <location>
        <begin position="36"/>
        <end position="57"/>
    </location>
</feature>
<sequence length="137" mass="14708">MAKAKSTTPKPIRRQVVEAQIDLLIDMLNTMDGDNDLEPSLGFSNGGFRPEDQPQEGFGFAMNANAGDDCEDEHDGAEPTEDGEASLGWTSTFNQASASWQANHLGTIDLEEGVGAVRKNRPVSRTGGRVLVGVEVF</sequence>
<feature type="region of interest" description="Disordered" evidence="1">
    <location>
        <begin position="65"/>
        <end position="84"/>
    </location>
</feature>
<organism evidence="2 3">
    <name type="scientific">Nitrobacter hamburgensis (strain DSM 10229 / NCIMB 13809 / X14)</name>
    <dbReference type="NCBI Taxonomy" id="323097"/>
    <lineage>
        <taxon>Bacteria</taxon>
        <taxon>Pseudomonadati</taxon>
        <taxon>Pseudomonadota</taxon>
        <taxon>Alphaproteobacteria</taxon>
        <taxon>Hyphomicrobiales</taxon>
        <taxon>Nitrobacteraceae</taxon>
        <taxon>Nitrobacter</taxon>
    </lineage>
</organism>
<feature type="compositionally biased region" description="Acidic residues" evidence="1">
    <location>
        <begin position="68"/>
        <end position="84"/>
    </location>
</feature>
<evidence type="ECO:0000256" key="1">
    <source>
        <dbReference type="SAM" id="MobiDB-lite"/>
    </source>
</evidence>
<dbReference type="eggNOG" id="ENOG5031C4F">
    <property type="taxonomic scope" value="Bacteria"/>
</dbReference>
<evidence type="ECO:0000313" key="3">
    <source>
        <dbReference type="Proteomes" id="UP000001953"/>
    </source>
</evidence>
<dbReference type="AlphaFoldDB" id="Q1QLT4"/>
<dbReference type="EMBL" id="CP000319">
    <property type="protein sequence ID" value="ABE62813.1"/>
    <property type="molecule type" value="Genomic_DNA"/>
</dbReference>
<evidence type="ECO:0000313" key="2">
    <source>
        <dbReference type="EMBL" id="ABE62813.1"/>
    </source>
</evidence>
<proteinExistence type="predicted"/>
<gene>
    <name evidence="2" type="ordered locus">Nham_2015</name>
</gene>
<dbReference type="RefSeq" id="WP_011510493.1">
    <property type="nucleotide sequence ID" value="NC_007964.1"/>
</dbReference>